<organism evidence="2 4">
    <name type="scientific">Durusdinium trenchii</name>
    <dbReference type="NCBI Taxonomy" id="1381693"/>
    <lineage>
        <taxon>Eukaryota</taxon>
        <taxon>Sar</taxon>
        <taxon>Alveolata</taxon>
        <taxon>Dinophyceae</taxon>
        <taxon>Suessiales</taxon>
        <taxon>Symbiodiniaceae</taxon>
        <taxon>Durusdinium</taxon>
    </lineage>
</organism>
<keyword evidence="4" id="KW-1185">Reference proteome</keyword>
<feature type="non-terminal residue" evidence="2">
    <location>
        <position position="1"/>
    </location>
</feature>
<reference evidence="2 4" key="1">
    <citation type="submission" date="2024-02" db="EMBL/GenBank/DDBJ databases">
        <authorList>
            <person name="Chen Y."/>
            <person name="Shah S."/>
            <person name="Dougan E. K."/>
            <person name="Thang M."/>
            <person name="Chan C."/>
        </authorList>
    </citation>
    <scope>NUCLEOTIDE SEQUENCE [LARGE SCALE GENOMIC DNA]</scope>
</reference>
<feature type="region of interest" description="Disordered" evidence="1">
    <location>
        <begin position="63"/>
        <end position="120"/>
    </location>
</feature>
<name>A0ABP0QXT4_9DINO</name>
<sequence length="159" mass="16594">VLADNLWMVAVGNPLDKDIIFKGDKAYNRALARNLCRLRTTDASIAQVSTTLVKTVLTSSNMNEESTKVAKVKGSDSKPTTPERVGGQNKNKEANDVEPEKQVKEDDNTPAGDSGGTTASAELGGLVGQAAALLKSLHSVTLKAINVKSLDMGTGAALG</sequence>
<evidence type="ECO:0000256" key="1">
    <source>
        <dbReference type="SAM" id="MobiDB-lite"/>
    </source>
</evidence>
<protein>
    <submittedName>
        <fullName evidence="2">Uncharacterized protein</fullName>
    </submittedName>
</protein>
<dbReference type="EMBL" id="CAXAMN010025162">
    <property type="protein sequence ID" value="CAK9093108.1"/>
    <property type="molecule type" value="Genomic_DNA"/>
</dbReference>
<proteinExistence type="predicted"/>
<feature type="compositionally biased region" description="Basic and acidic residues" evidence="1">
    <location>
        <begin position="90"/>
        <end position="107"/>
    </location>
</feature>
<dbReference type="Proteomes" id="UP001642484">
    <property type="component" value="Unassembled WGS sequence"/>
</dbReference>
<dbReference type="EMBL" id="CAXAMN010025173">
    <property type="protein sequence ID" value="CAK9093134.1"/>
    <property type="molecule type" value="Genomic_DNA"/>
</dbReference>
<evidence type="ECO:0000313" key="4">
    <source>
        <dbReference type="Proteomes" id="UP001642484"/>
    </source>
</evidence>
<evidence type="ECO:0000313" key="2">
    <source>
        <dbReference type="EMBL" id="CAK9093108.1"/>
    </source>
</evidence>
<accession>A0ABP0QXT4</accession>
<comment type="caution">
    <text evidence="2">The sequence shown here is derived from an EMBL/GenBank/DDBJ whole genome shotgun (WGS) entry which is preliminary data.</text>
</comment>
<evidence type="ECO:0000313" key="3">
    <source>
        <dbReference type="EMBL" id="CAK9093134.1"/>
    </source>
</evidence>
<feature type="non-terminal residue" evidence="2">
    <location>
        <position position="159"/>
    </location>
</feature>
<gene>
    <name evidence="2" type="ORF">CCMP2556_LOCUS44534</name>
    <name evidence="3" type="ORF">CCMP2556_LOCUS44548</name>
</gene>
<feature type="compositionally biased region" description="Basic and acidic residues" evidence="1">
    <location>
        <begin position="65"/>
        <end position="76"/>
    </location>
</feature>